<comment type="subcellular location">
    <subcellularLocation>
        <location evidence="1">Membrane</location>
        <topology evidence="1">Multi-pass membrane protein</topology>
    </subcellularLocation>
</comment>
<evidence type="ECO:0000256" key="2">
    <source>
        <dbReference type="ARBA" id="ARBA00008744"/>
    </source>
</evidence>
<comment type="similarity">
    <text evidence="2">Belongs to the dpy-19 family.</text>
</comment>
<feature type="non-terminal residue" evidence="8">
    <location>
        <position position="116"/>
    </location>
</feature>
<organism evidence="8 9">
    <name type="scientific">Ophiophagus hannah</name>
    <name type="common">King cobra</name>
    <name type="synonym">Naja hannah</name>
    <dbReference type="NCBI Taxonomy" id="8665"/>
    <lineage>
        <taxon>Eukaryota</taxon>
        <taxon>Metazoa</taxon>
        <taxon>Chordata</taxon>
        <taxon>Craniata</taxon>
        <taxon>Vertebrata</taxon>
        <taxon>Euteleostomi</taxon>
        <taxon>Lepidosauria</taxon>
        <taxon>Squamata</taxon>
        <taxon>Bifurcata</taxon>
        <taxon>Unidentata</taxon>
        <taxon>Episquamata</taxon>
        <taxon>Toxicofera</taxon>
        <taxon>Serpentes</taxon>
        <taxon>Colubroidea</taxon>
        <taxon>Elapidae</taxon>
        <taxon>Elapinae</taxon>
        <taxon>Ophiophagus</taxon>
    </lineage>
</organism>
<evidence type="ECO:0000256" key="3">
    <source>
        <dbReference type="ARBA" id="ARBA00022676"/>
    </source>
</evidence>
<dbReference type="GO" id="GO:0016757">
    <property type="term" value="F:glycosyltransferase activity"/>
    <property type="evidence" value="ECO:0007669"/>
    <property type="project" value="UniProtKB-KW"/>
</dbReference>
<keyword evidence="9" id="KW-1185">Reference proteome</keyword>
<dbReference type="InterPro" id="IPR018732">
    <property type="entry name" value="Dpy-19/Dpy-19-like"/>
</dbReference>
<reference evidence="8 9" key="1">
    <citation type="journal article" date="2013" name="Proc. Natl. Acad. Sci. U.S.A.">
        <title>The king cobra genome reveals dynamic gene evolution and adaptation in the snake venom system.</title>
        <authorList>
            <person name="Vonk F.J."/>
            <person name="Casewell N.R."/>
            <person name="Henkel C.V."/>
            <person name="Heimberg A.M."/>
            <person name="Jansen H.J."/>
            <person name="McCleary R.J."/>
            <person name="Kerkkamp H.M."/>
            <person name="Vos R.A."/>
            <person name="Guerreiro I."/>
            <person name="Calvete J.J."/>
            <person name="Wuster W."/>
            <person name="Woods A.E."/>
            <person name="Logan J.M."/>
            <person name="Harrison R.A."/>
            <person name="Castoe T.A."/>
            <person name="de Koning A.P."/>
            <person name="Pollock D.D."/>
            <person name="Yandell M."/>
            <person name="Calderon D."/>
            <person name="Renjifo C."/>
            <person name="Currier R.B."/>
            <person name="Salgado D."/>
            <person name="Pla D."/>
            <person name="Sanz L."/>
            <person name="Hyder A.S."/>
            <person name="Ribeiro J.M."/>
            <person name="Arntzen J.W."/>
            <person name="van den Thillart G.E."/>
            <person name="Boetzer M."/>
            <person name="Pirovano W."/>
            <person name="Dirks R.P."/>
            <person name="Spaink H.P."/>
            <person name="Duboule D."/>
            <person name="McGlinn E."/>
            <person name="Kini R.M."/>
            <person name="Richardson M.K."/>
        </authorList>
    </citation>
    <scope>NUCLEOTIDE SEQUENCE</scope>
    <source>
        <tissue evidence="8">Blood</tissue>
    </source>
</reference>
<name>V8N6W2_OPHHA</name>
<evidence type="ECO:0000256" key="4">
    <source>
        <dbReference type="ARBA" id="ARBA00022679"/>
    </source>
</evidence>
<dbReference type="GO" id="GO:0016020">
    <property type="term" value="C:membrane"/>
    <property type="evidence" value="ECO:0007669"/>
    <property type="project" value="UniProtKB-SubCell"/>
</dbReference>
<dbReference type="Pfam" id="PF10034">
    <property type="entry name" value="Dpy19"/>
    <property type="match status" value="1"/>
</dbReference>
<evidence type="ECO:0000256" key="1">
    <source>
        <dbReference type="ARBA" id="ARBA00004141"/>
    </source>
</evidence>
<feature type="non-terminal residue" evidence="8">
    <location>
        <position position="1"/>
    </location>
</feature>
<gene>
    <name evidence="8" type="ORF">L345_16431</name>
</gene>
<accession>V8N6W2</accession>
<dbReference type="AlphaFoldDB" id="V8N6W2"/>
<keyword evidence="5" id="KW-0812">Transmembrane</keyword>
<dbReference type="OrthoDB" id="6019623at2759"/>
<keyword evidence="3" id="KW-0328">Glycosyltransferase</keyword>
<keyword evidence="4" id="KW-0808">Transferase</keyword>
<dbReference type="EMBL" id="AZIM01007652">
    <property type="protein sequence ID" value="ETE57850.1"/>
    <property type="molecule type" value="Genomic_DNA"/>
</dbReference>
<proteinExistence type="inferred from homology"/>
<sequence>MQEMLSFMRAWISQAIRQEFQAEVNQLCQLSCLDVNRGIPQGHGQASAEQLIYHRDHSAFPSGRSQSYVSEMDFPPERNFSDEESESTRVMWTPPLRESFSYPFLVVQMLLLTYIL</sequence>
<evidence type="ECO:0000256" key="7">
    <source>
        <dbReference type="ARBA" id="ARBA00023136"/>
    </source>
</evidence>
<dbReference type="Proteomes" id="UP000018936">
    <property type="component" value="Unassembled WGS sequence"/>
</dbReference>
<keyword evidence="7" id="KW-0472">Membrane</keyword>
<evidence type="ECO:0000256" key="6">
    <source>
        <dbReference type="ARBA" id="ARBA00022989"/>
    </source>
</evidence>
<evidence type="ECO:0000313" key="8">
    <source>
        <dbReference type="EMBL" id="ETE57850.1"/>
    </source>
</evidence>
<protein>
    <submittedName>
        <fullName evidence="8">Uncharacterized protein</fullName>
    </submittedName>
</protein>
<evidence type="ECO:0000313" key="9">
    <source>
        <dbReference type="Proteomes" id="UP000018936"/>
    </source>
</evidence>
<evidence type="ECO:0000256" key="5">
    <source>
        <dbReference type="ARBA" id="ARBA00022692"/>
    </source>
</evidence>
<comment type="caution">
    <text evidence="8">The sequence shown here is derived from an EMBL/GenBank/DDBJ whole genome shotgun (WGS) entry which is preliminary data.</text>
</comment>
<keyword evidence="6" id="KW-1133">Transmembrane helix</keyword>